<dbReference type="PANTHER" id="PTHR33033">
    <property type="entry name" value="POLYNUCLEOTIDYL TRANSFERASE, RIBONUCLEASE H-LIKE SUPERFAMILY PROTEIN-RELATED"/>
    <property type="match status" value="1"/>
</dbReference>
<dbReference type="InterPro" id="IPR012337">
    <property type="entry name" value="RNaseH-like_sf"/>
</dbReference>
<accession>A0ABR2SYE9</accession>
<dbReference type="Proteomes" id="UP001396334">
    <property type="component" value="Unassembled WGS sequence"/>
</dbReference>
<dbReference type="CDD" id="cd06222">
    <property type="entry name" value="RNase_H_like"/>
    <property type="match status" value="1"/>
</dbReference>
<evidence type="ECO:0000313" key="2">
    <source>
        <dbReference type="EMBL" id="KAK9029993.1"/>
    </source>
</evidence>
<sequence>MRLVDLSGSKELTPVVHAVWKPPPVGWLKFNVDGDARGDGLLRGIGGILKNEFGVSLLSFSSRVGAGPPVLPEVLAIFYCIWLFLKSKFYGMYNLVMESDCKVAIDWIHEPSNVPSCLKTWIYKIAEVALLNMFLFLHVDRVINMEADSLVKLVLFAALMFSSIDIDLATRRLQQLSLFPKIGLPPLPQPTIPTVLKPGSLPRLPSIPNLSSAPKVTLPSFPLIPTISTTISSIPFLFPPPSTTSS</sequence>
<dbReference type="SUPFAM" id="SSF53098">
    <property type="entry name" value="Ribonuclease H-like"/>
    <property type="match status" value="1"/>
</dbReference>
<feature type="domain" description="RNase H type-1" evidence="1">
    <location>
        <begin position="31"/>
        <end position="152"/>
    </location>
</feature>
<dbReference type="Gene3D" id="3.30.420.10">
    <property type="entry name" value="Ribonuclease H-like superfamily/Ribonuclease H"/>
    <property type="match status" value="1"/>
</dbReference>
<dbReference type="Pfam" id="PF13456">
    <property type="entry name" value="RVT_3"/>
    <property type="match status" value="1"/>
</dbReference>
<evidence type="ECO:0000313" key="3">
    <source>
        <dbReference type="Proteomes" id="UP001396334"/>
    </source>
</evidence>
<gene>
    <name evidence="2" type="ORF">V6N11_031431</name>
</gene>
<dbReference type="EMBL" id="JBBPBN010000010">
    <property type="protein sequence ID" value="KAK9029993.1"/>
    <property type="molecule type" value="Genomic_DNA"/>
</dbReference>
<dbReference type="PANTHER" id="PTHR33033:SF121">
    <property type="entry name" value="POLYNUCLEOTIDYL TRANSFERASE, RIBONUCLEASE H-LIKE SUPERFAMILY PROTEIN"/>
    <property type="match status" value="1"/>
</dbReference>
<keyword evidence="3" id="KW-1185">Reference proteome</keyword>
<comment type="caution">
    <text evidence="2">The sequence shown here is derived from an EMBL/GenBank/DDBJ whole genome shotgun (WGS) entry which is preliminary data.</text>
</comment>
<protein>
    <recommendedName>
        <fullName evidence="1">RNase H type-1 domain-containing protein</fullName>
    </recommendedName>
</protein>
<name>A0ABR2SYE9_9ROSI</name>
<dbReference type="InterPro" id="IPR044730">
    <property type="entry name" value="RNase_H-like_dom_plant"/>
</dbReference>
<dbReference type="InterPro" id="IPR002156">
    <property type="entry name" value="RNaseH_domain"/>
</dbReference>
<organism evidence="2 3">
    <name type="scientific">Hibiscus sabdariffa</name>
    <name type="common">roselle</name>
    <dbReference type="NCBI Taxonomy" id="183260"/>
    <lineage>
        <taxon>Eukaryota</taxon>
        <taxon>Viridiplantae</taxon>
        <taxon>Streptophyta</taxon>
        <taxon>Embryophyta</taxon>
        <taxon>Tracheophyta</taxon>
        <taxon>Spermatophyta</taxon>
        <taxon>Magnoliopsida</taxon>
        <taxon>eudicotyledons</taxon>
        <taxon>Gunneridae</taxon>
        <taxon>Pentapetalae</taxon>
        <taxon>rosids</taxon>
        <taxon>malvids</taxon>
        <taxon>Malvales</taxon>
        <taxon>Malvaceae</taxon>
        <taxon>Malvoideae</taxon>
        <taxon>Hibiscus</taxon>
    </lineage>
</organism>
<evidence type="ECO:0000259" key="1">
    <source>
        <dbReference type="Pfam" id="PF13456"/>
    </source>
</evidence>
<dbReference type="InterPro" id="IPR036397">
    <property type="entry name" value="RNaseH_sf"/>
</dbReference>
<proteinExistence type="predicted"/>
<reference evidence="2 3" key="1">
    <citation type="journal article" date="2024" name="G3 (Bethesda)">
        <title>Genome assembly of Hibiscus sabdariffa L. provides insights into metabolisms of medicinal natural products.</title>
        <authorList>
            <person name="Kim T."/>
        </authorList>
    </citation>
    <scope>NUCLEOTIDE SEQUENCE [LARGE SCALE GENOMIC DNA]</scope>
    <source>
        <strain evidence="2">TK-2024</strain>
        <tissue evidence="2">Old leaves</tissue>
    </source>
</reference>